<evidence type="ECO:0000259" key="1">
    <source>
        <dbReference type="SMART" id="SM00317"/>
    </source>
</evidence>
<dbReference type="OrthoDB" id="265717at2759"/>
<dbReference type="InterPro" id="IPR001214">
    <property type="entry name" value="SET_dom"/>
</dbReference>
<evidence type="ECO:0000313" key="3">
    <source>
        <dbReference type="Proteomes" id="UP000756132"/>
    </source>
</evidence>
<sequence>MLGLNNARNPKYSIDVSVGTNKRMRAAVDIRAGACILEERPLFKLDIALSRLYDIKSVTNEEVVPNGVKILQIEFARADYPTKQKIIGLYHGLDLTEIANLPLDEQAHTLLTAIIKLNAWSVIEQVDGQEHTILIMYNELSRINNSCTPNAMISWNAVTGRGSLHALQDITTNTEITIEYLAEPKDCFQKKTDRIAAIKEAYRFTAIVRCVLLRAIPTIIADG</sequence>
<dbReference type="InterPro" id="IPR053185">
    <property type="entry name" value="SET_domain_protein"/>
</dbReference>
<organism evidence="2 3">
    <name type="scientific">Passalora fulva</name>
    <name type="common">Tomato leaf mold</name>
    <name type="synonym">Cladosporium fulvum</name>
    <dbReference type="NCBI Taxonomy" id="5499"/>
    <lineage>
        <taxon>Eukaryota</taxon>
        <taxon>Fungi</taxon>
        <taxon>Dikarya</taxon>
        <taxon>Ascomycota</taxon>
        <taxon>Pezizomycotina</taxon>
        <taxon>Dothideomycetes</taxon>
        <taxon>Dothideomycetidae</taxon>
        <taxon>Mycosphaerellales</taxon>
        <taxon>Mycosphaerellaceae</taxon>
        <taxon>Fulvia</taxon>
    </lineage>
</organism>
<reference evidence="2" key="2">
    <citation type="journal article" date="2022" name="Microb. Genom.">
        <title>A chromosome-scale genome assembly of the tomato pathogen Cladosporium fulvum reveals a compartmentalized genome architecture and the presence of a dispensable chromosome.</title>
        <authorList>
            <person name="Zaccaron A.Z."/>
            <person name="Chen L.H."/>
            <person name="Samaras A."/>
            <person name="Stergiopoulos I."/>
        </authorList>
    </citation>
    <scope>NUCLEOTIDE SEQUENCE</scope>
    <source>
        <strain evidence="2">Race5_Kim</strain>
    </source>
</reference>
<dbReference type="Proteomes" id="UP000756132">
    <property type="component" value="Chromosome 10"/>
</dbReference>
<dbReference type="Gene3D" id="2.170.270.10">
    <property type="entry name" value="SET domain"/>
    <property type="match status" value="1"/>
</dbReference>
<dbReference type="AlphaFoldDB" id="A0A9Q8PHT7"/>
<dbReference type="PANTHER" id="PTHR47332">
    <property type="entry name" value="SET DOMAIN-CONTAINING PROTEIN 5"/>
    <property type="match status" value="1"/>
</dbReference>
<feature type="domain" description="SET" evidence="1">
    <location>
        <begin position="10"/>
        <end position="187"/>
    </location>
</feature>
<dbReference type="RefSeq" id="XP_047767270.1">
    <property type="nucleotide sequence ID" value="XM_047911140.1"/>
</dbReference>
<dbReference type="KEGG" id="ffu:CLAFUR5_11992"/>
<dbReference type="SMART" id="SM00317">
    <property type="entry name" value="SET"/>
    <property type="match status" value="1"/>
</dbReference>
<evidence type="ECO:0000313" key="2">
    <source>
        <dbReference type="EMBL" id="UJO22904.1"/>
    </source>
</evidence>
<protein>
    <recommendedName>
        <fullName evidence="1">SET domain-containing protein</fullName>
    </recommendedName>
</protein>
<name>A0A9Q8PHT7_PASFU</name>
<dbReference type="InterPro" id="IPR046341">
    <property type="entry name" value="SET_dom_sf"/>
</dbReference>
<gene>
    <name evidence="2" type="ORF">CLAFUR5_11992</name>
</gene>
<dbReference type="Pfam" id="PF00856">
    <property type="entry name" value="SET"/>
    <property type="match status" value="1"/>
</dbReference>
<dbReference type="EMBL" id="CP090172">
    <property type="protein sequence ID" value="UJO22904.1"/>
    <property type="molecule type" value="Genomic_DNA"/>
</dbReference>
<dbReference type="GeneID" id="71991870"/>
<dbReference type="SUPFAM" id="SSF82199">
    <property type="entry name" value="SET domain"/>
    <property type="match status" value="1"/>
</dbReference>
<proteinExistence type="predicted"/>
<dbReference type="PANTHER" id="PTHR47332:SF2">
    <property type="entry name" value="SET-6"/>
    <property type="match status" value="1"/>
</dbReference>
<accession>A0A9Q8PHT7</accession>
<keyword evidence="3" id="KW-1185">Reference proteome</keyword>
<reference evidence="2" key="1">
    <citation type="submission" date="2021-12" db="EMBL/GenBank/DDBJ databases">
        <authorList>
            <person name="Zaccaron A."/>
            <person name="Stergiopoulos I."/>
        </authorList>
    </citation>
    <scope>NUCLEOTIDE SEQUENCE</scope>
    <source>
        <strain evidence="2">Race5_Kim</strain>
    </source>
</reference>